<evidence type="ECO:0000259" key="9">
    <source>
        <dbReference type="Pfam" id="PF02397"/>
    </source>
</evidence>
<organism evidence="10 11">
    <name type="scientific">Bauldia litoralis</name>
    <dbReference type="NCBI Taxonomy" id="665467"/>
    <lineage>
        <taxon>Bacteria</taxon>
        <taxon>Pseudomonadati</taxon>
        <taxon>Pseudomonadota</taxon>
        <taxon>Alphaproteobacteria</taxon>
        <taxon>Hyphomicrobiales</taxon>
        <taxon>Kaistiaceae</taxon>
        <taxon>Bauldia</taxon>
    </lineage>
</organism>
<evidence type="ECO:0000256" key="7">
    <source>
        <dbReference type="ARBA" id="ARBA00023169"/>
    </source>
</evidence>
<dbReference type="STRING" id="665467.SAMN02982931_03805"/>
<dbReference type="AlphaFoldDB" id="A0A1G6DUN0"/>
<reference evidence="10 11" key="1">
    <citation type="submission" date="2016-10" db="EMBL/GenBank/DDBJ databases">
        <authorList>
            <person name="de Groot N.N."/>
        </authorList>
    </citation>
    <scope>NUCLEOTIDE SEQUENCE [LARGE SCALE GENOMIC DNA]</scope>
    <source>
        <strain evidence="10 11">ATCC 35022</strain>
    </source>
</reference>
<keyword evidence="6 8" id="KW-0472">Membrane</keyword>
<evidence type="ECO:0000256" key="3">
    <source>
        <dbReference type="ARBA" id="ARBA00022679"/>
    </source>
</evidence>
<dbReference type="GO" id="GO:0000271">
    <property type="term" value="P:polysaccharide biosynthetic process"/>
    <property type="evidence" value="ECO:0007669"/>
    <property type="project" value="UniProtKB-KW"/>
</dbReference>
<evidence type="ECO:0000256" key="4">
    <source>
        <dbReference type="ARBA" id="ARBA00022692"/>
    </source>
</evidence>
<dbReference type="GO" id="GO:0009242">
    <property type="term" value="P:colanic acid biosynthetic process"/>
    <property type="evidence" value="ECO:0007669"/>
    <property type="project" value="TreeGrafter"/>
</dbReference>
<dbReference type="Proteomes" id="UP000199071">
    <property type="component" value="Unassembled WGS sequence"/>
</dbReference>
<keyword evidence="7" id="KW-0270">Exopolysaccharide synthesis</keyword>
<feature type="transmembrane region" description="Helical" evidence="8">
    <location>
        <begin position="68"/>
        <end position="89"/>
    </location>
</feature>
<feature type="transmembrane region" description="Helical" evidence="8">
    <location>
        <begin position="28"/>
        <end position="56"/>
    </location>
</feature>
<dbReference type="GO" id="GO:0016020">
    <property type="term" value="C:membrane"/>
    <property type="evidence" value="ECO:0007669"/>
    <property type="project" value="UniProtKB-SubCell"/>
</dbReference>
<evidence type="ECO:0000313" key="10">
    <source>
        <dbReference type="EMBL" id="SDB48873.1"/>
    </source>
</evidence>
<dbReference type="Pfam" id="PF02397">
    <property type="entry name" value="Bac_transf"/>
    <property type="match status" value="1"/>
</dbReference>
<keyword evidence="5 8" id="KW-1133">Transmembrane helix</keyword>
<proteinExistence type="inferred from homology"/>
<evidence type="ECO:0000256" key="1">
    <source>
        <dbReference type="ARBA" id="ARBA00004141"/>
    </source>
</evidence>
<comment type="subcellular location">
    <subcellularLocation>
        <location evidence="1">Membrane</location>
        <topology evidence="1">Multi-pass membrane protein</topology>
    </subcellularLocation>
</comment>
<evidence type="ECO:0000256" key="6">
    <source>
        <dbReference type="ARBA" id="ARBA00023136"/>
    </source>
</evidence>
<keyword evidence="4 8" id="KW-0812">Transmembrane</keyword>
<feature type="domain" description="Bacterial sugar transferase" evidence="9">
    <location>
        <begin position="298"/>
        <end position="478"/>
    </location>
</feature>
<evidence type="ECO:0000256" key="2">
    <source>
        <dbReference type="ARBA" id="ARBA00006464"/>
    </source>
</evidence>
<evidence type="ECO:0000256" key="5">
    <source>
        <dbReference type="ARBA" id="ARBA00022989"/>
    </source>
</evidence>
<evidence type="ECO:0000256" key="8">
    <source>
        <dbReference type="SAM" id="Phobius"/>
    </source>
</evidence>
<keyword evidence="11" id="KW-1185">Reference proteome</keyword>
<accession>A0A1G6DUN0</accession>
<dbReference type="InterPro" id="IPR017475">
    <property type="entry name" value="EPS_sugar_tfrase"/>
</dbReference>
<feature type="transmembrane region" description="Helical" evidence="8">
    <location>
        <begin position="135"/>
        <end position="153"/>
    </location>
</feature>
<keyword evidence="3 10" id="KW-0808">Transferase</keyword>
<dbReference type="InterPro" id="IPR003362">
    <property type="entry name" value="Bact_transf"/>
</dbReference>
<gene>
    <name evidence="10" type="ORF">SAMN02982931_03805</name>
</gene>
<dbReference type="NCBIfam" id="TIGR03025">
    <property type="entry name" value="EPS_sugtrans"/>
    <property type="match status" value="1"/>
</dbReference>
<dbReference type="GO" id="GO:0089702">
    <property type="term" value="F:undecaprenyl-phosphate glucose phosphotransferase activity"/>
    <property type="evidence" value="ECO:0007669"/>
    <property type="project" value="TreeGrafter"/>
</dbReference>
<feature type="transmembrane region" description="Helical" evidence="8">
    <location>
        <begin position="101"/>
        <end position="123"/>
    </location>
</feature>
<sequence length="487" mass="53559">MSATPDSKTSEHQTIADVFLQFIGAHRLIFCLIVSLIEGTVAALCVLIVSFCYHAFILDVEPQTFRWTIYLTFAALTGTIYGGSAAAACSRFLDYGRRTNTALPSSVVQWTGAFATVLFLAFLSGSVAEFSRVSLTSAYLLGIPVLIGTRNLVRSISTNRIRSGELALQKVAVIGKRIDVVGFLLNGHLSRFGYRLTNVLYIDDIADRDGMPDEERLSTFAADSVQLGASYVIFVGDGFSLKKLQPIVSALQRFALNFAYAPVTKTAPLNLVDVVAIGPNNALRFMRKPLSDAGVFVKRAMDIVLSAIGLVVLAPSFLIIAAIIHLDSPGPAFFRQARRGFNGEVFMIWKFRTMTVMENGDIRQAVRGDIRVTKVGRILRALSIDELPQLINVFFGEMSLVGPRPHAVSHDNELSSQLATYANRQRIKPGITGWAQVHGFRGATLTMEMLEGRTSHDLYYIDNWSVFLDVWIMILTVFSASARKNAV</sequence>
<evidence type="ECO:0000313" key="11">
    <source>
        <dbReference type="Proteomes" id="UP000199071"/>
    </source>
</evidence>
<comment type="similarity">
    <text evidence="2">Belongs to the bacterial sugar transferase family.</text>
</comment>
<dbReference type="EMBL" id="FMXQ01000008">
    <property type="protein sequence ID" value="SDB48873.1"/>
    <property type="molecule type" value="Genomic_DNA"/>
</dbReference>
<dbReference type="PANTHER" id="PTHR30576">
    <property type="entry name" value="COLANIC BIOSYNTHESIS UDP-GLUCOSE LIPID CARRIER TRANSFERASE"/>
    <property type="match status" value="1"/>
</dbReference>
<protein>
    <submittedName>
        <fullName evidence="10">Exopolysaccharide biosynthesis polyprenyl glycosylphosphotransferase</fullName>
    </submittedName>
</protein>
<name>A0A1G6DUN0_9HYPH</name>
<dbReference type="PANTHER" id="PTHR30576:SF21">
    <property type="entry name" value="UDP-GLUCOSE:UNDECAPRENYL-PHOSPHATE GLUCOSE-1-PHOSPHATE TRANSFERASE"/>
    <property type="match status" value="1"/>
</dbReference>
<feature type="transmembrane region" description="Helical" evidence="8">
    <location>
        <begin position="303"/>
        <end position="326"/>
    </location>
</feature>